<gene>
    <name evidence="2" type="ORF">PLBR_LOCUS17</name>
</gene>
<sequence length="504" mass="61916">MYFFRFIKNWLYVLYGEMDFFCLGKYEPFFTLSNLEKKNGKFKLLLSGLLMQPTFLWFVYNQKYRNVKNKYYKYYFGLKIETFLKLGNQLYCRFLWWFRSIKWKMGGCKVIELYLIYTFIEQSLYIILMEIWTKQLFLKTRFIVQTVGNQFFYKALKFHWVASRWYIKFNFQKILKFFNYNVLMDWVNKYLQDELLVLFPYIMYSWRRVFTVQLRNREIFPEKLVLEFENNCHLNVRSTDLFRSFFLLILDDFIDKLKRKCFYAKCFGKVKYNLINSHEFISVKYIRNTQNCLIGIYGDKEFALKIKKIIFSFLLGVFQLNSKNIRDTLINAFIDRIFFLKQQVLNFNQKIKLIKYQNISVLRKGGLFKVFSKFCFNYIFCKKTCIDFMRSAVFRCFVKLFGIIIYKVGKFFLIALLKEIVFNKAIKKFVRYGYLQNLDICLLAYNIFLYKNKIFDILLLKYFFNFIKKFIIVYKSFFIMDILIFYRKNWNLETYYKCVNGIFI</sequence>
<keyword evidence="1" id="KW-0812">Transmembrane</keyword>
<proteinExistence type="predicted"/>
<dbReference type="EMBL" id="LS992577">
    <property type="protein sequence ID" value="SYZ47157.1"/>
    <property type="molecule type" value="Genomic_DNA"/>
</dbReference>
<feature type="transmembrane region" description="Helical" evidence="1">
    <location>
        <begin position="397"/>
        <end position="417"/>
    </location>
</feature>
<geneLocation type="mitochondrion" evidence="2"/>
<dbReference type="AlphaFoldDB" id="A0A3P3YWH9"/>
<keyword evidence="2" id="KW-0496">Mitochondrion</keyword>
<evidence type="ECO:0000256" key="1">
    <source>
        <dbReference type="SAM" id="Phobius"/>
    </source>
</evidence>
<name>A0A3P3YWH9_PLABS</name>
<feature type="transmembrane region" description="Helical" evidence="1">
    <location>
        <begin position="462"/>
        <end position="486"/>
    </location>
</feature>
<keyword evidence="1" id="KW-1133">Transmembrane helix</keyword>
<feature type="transmembrane region" description="Helical" evidence="1">
    <location>
        <begin position="42"/>
        <end position="60"/>
    </location>
</feature>
<protein>
    <submittedName>
        <fullName evidence="2">8d7b7c49-d1ce-4307-842f-369463fa255f-CDS</fullName>
    </submittedName>
</protein>
<feature type="transmembrane region" description="Helical" evidence="1">
    <location>
        <begin position="429"/>
        <end position="450"/>
    </location>
</feature>
<evidence type="ECO:0000313" key="2">
    <source>
        <dbReference type="EMBL" id="SYZ47157.1"/>
    </source>
</evidence>
<organism evidence="2">
    <name type="scientific">Plasmodiophora brassicae</name>
    <name type="common">Clubroot disease agent</name>
    <dbReference type="NCBI Taxonomy" id="37360"/>
    <lineage>
        <taxon>Eukaryota</taxon>
        <taxon>Sar</taxon>
        <taxon>Rhizaria</taxon>
        <taxon>Endomyxa</taxon>
        <taxon>Phytomyxea</taxon>
        <taxon>Plasmodiophorida</taxon>
        <taxon>Plasmodiophoridae</taxon>
        <taxon>Plasmodiophora</taxon>
    </lineage>
</organism>
<reference evidence="2" key="1">
    <citation type="submission" date="2018-05" db="EMBL/GenBank/DDBJ databases">
        <authorList>
            <person name="Fogelqvist J."/>
        </authorList>
    </citation>
    <scope>NUCLEOTIDE SEQUENCE [LARGE SCALE GENOMIC DNA]</scope>
</reference>
<accession>A0A3P3YWH9</accession>
<keyword evidence="1" id="KW-0472">Membrane</keyword>